<dbReference type="EMBL" id="JARGEI010000024">
    <property type="protein sequence ID" value="KAJ8709426.1"/>
    <property type="molecule type" value="Genomic_DNA"/>
</dbReference>
<keyword evidence="1" id="KW-0812">Transmembrane</keyword>
<keyword evidence="3" id="KW-1185">Reference proteome</keyword>
<keyword evidence="1" id="KW-1133">Transmembrane helix</keyword>
<gene>
    <name evidence="2" type="ORF">PYW07_009252</name>
</gene>
<feature type="transmembrane region" description="Helical" evidence="1">
    <location>
        <begin position="62"/>
        <end position="81"/>
    </location>
</feature>
<dbReference type="AlphaFoldDB" id="A0AAD7YBK2"/>
<evidence type="ECO:0000313" key="2">
    <source>
        <dbReference type="EMBL" id="KAJ8709426.1"/>
    </source>
</evidence>
<accession>A0AAD7YBK2</accession>
<protein>
    <submittedName>
        <fullName evidence="2">Uncharacterized protein</fullName>
    </submittedName>
</protein>
<feature type="transmembrane region" description="Helical" evidence="1">
    <location>
        <begin position="87"/>
        <end position="106"/>
    </location>
</feature>
<dbReference type="Proteomes" id="UP001231518">
    <property type="component" value="Chromosome 22"/>
</dbReference>
<comment type="caution">
    <text evidence="2">The sequence shown here is derived from an EMBL/GenBank/DDBJ whole genome shotgun (WGS) entry which is preliminary data.</text>
</comment>
<organism evidence="2 3">
    <name type="scientific">Mythimna separata</name>
    <name type="common">Oriental armyworm</name>
    <name type="synonym">Pseudaletia separata</name>
    <dbReference type="NCBI Taxonomy" id="271217"/>
    <lineage>
        <taxon>Eukaryota</taxon>
        <taxon>Metazoa</taxon>
        <taxon>Ecdysozoa</taxon>
        <taxon>Arthropoda</taxon>
        <taxon>Hexapoda</taxon>
        <taxon>Insecta</taxon>
        <taxon>Pterygota</taxon>
        <taxon>Neoptera</taxon>
        <taxon>Endopterygota</taxon>
        <taxon>Lepidoptera</taxon>
        <taxon>Glossata</taxon>
        <taxon>Ditrysia</taxon>
        <taxon>Noctuoidea</taxon>
        <taxon>Noctuidae</taxon>
        <taxon>Noctuinae</taxon>
        <taxon>Hadenini</taxon>
        <taxon>Mythimna</taxon>
    </lineage>
</organism>
<keyword evidence="1" id="KW-0472">Membrane</keyword>
<name>A0AAD7YBK2_MYTSE</name>
<proteinExistence type="predicted"/>
<reference evidence="2" key="1">
    <citation type="submission" date="2023-03" db="EMBL/GenBank/DDBJ databases">
        <title>Chromosome-level genomes of two armyworms, Mythimna separata and Mythimna loreyi, provide insights into the biosynthesis and reception of sex pheromones.</title>
        <authorList>
            <person name="Zhao H."/>
        </authorList>
    </citation>
    <scope>NUCLEOTIDE SEQUENCE</scope>
    <source>
        <strain evidence="2">BeijingLab</strain>
        <tissue evidence="2">Pupa</tissue>
    </source>
</reference>
<evidence type="ECO:0000313" key="3">
    <source>
        <dbReference type="Proteomes" id="UP001231518"/>
    </source>
</evidence>
<sequence length="175" mass="18516">MSDYESGSDHDGYEEVCTRGARACGRSDVTLPFDPSSIENVILTISDMFDFRVIMSDERAKGALLVTTGLAIAGGLIGRHYGGKIGAAVGGAVGGACGLGIVAVSMRSIWEDIRNKLAELFDIVYDYLAGMGLEDYQRAAMFLTQPGDKTQLAMVILNTASTILGKKILSSLTPA</sequence>
<evidence type="ECO:0000256" key="1">
    <source>
        <dbReference type="SAM" id="Phobius"/>
    </source>
</evidence>